<organism evidence="14 15">
    <name type="scientific">Candidatus Avoscillospira avistercoris</name>
    <dbReference type="NCBI Taxonomy" id="2840707"/>
    <lineage>
        <taxon>Bacteria</taxon>
        <taxon>Bacillati</taxon>
        <taxon>Bacillota</taxon>
        <taxon>Clostridia</taxon>
        <taxon>Eubacteriales</taxon>
        <taxon>Oscillospiraceae</taxon>
        <taxon>Oscillospiraceae incertae sedis</taxon>
        <taxon>Candidatus Avoscillospira</taxon>
    </lineage>
</organism>
<comment type="subcellular location">
    <subcellularLocation>
        <location evidence="2">Cell membrane</location>
        <topology evidence="2">Multi-pass membrane protein</topology>
    </subcellularLocation>
</comment>
<evidence type="ECO:0000256" key="12">
    <source>
        <dbReference type="ARBA" id="ARBA00031636"/>
    </source>
</evidence>
<keyword evidence="6" id="KW-0050">Antiport</keyword>
<dbReference type="InterPro" id="IPR048279">
    <property type="entry name" value="MdtK-like"/>
</dbReference>
<dbReference type="PANTHER" id="PTHR43298:SF2">
    <property type="entry name" value="FMN_FAD EXPORTER YEEO-RELATED"/>
    <property type="match status" value="1"/>
</dbReference>
<evidence type="ECO:0000256" key="7">
    <source>
        <dbReference type="ARBA" id="ARBA00022475"/>
    </source>
</evidence>
<keyword evidence="5" id="KW-0813">Transport</keyword>
<evidence type="ECO:0000256" key="11">
    <source>
        <dbReference type="ARBA" id="ARBA00023136"/>
    </source>
</evidence>
<evidence type="ECO:0000256" key="8">
    <source>
        <dbReference type="ARBA" id="ARBA00022692"/>
    </source>
</evidence>
<dbReference type="Proteomes" id="UP000886741">
    <property type="component" value="Unassembled WGS sequence"/>
</dbReference>
<feature type="transmembrane region" description="Helical" evidence="13">
    <location>
        <begin position="324"/>
        <end position="346"/>
    </location>
</feature>
<dbReference type="NCBIfam" id="TIGR00797">
    <property type="entry name" value="matE"/>
    <property type="match status" value="1"/>
</dbReference>
<accession>A0A9D1FAQ8</accession>
<comment type="function">
    <text evidence="1">Multidrug efflux pump.</text>
</comment>
<comment type="similarity">
    <text evidence="3">Belongs to the multi antimicrobial extrusion (MATE) (TC 2.A.66.1) family.</text>
</comment>
<dbReference type="GO" id="GO:0042910">
    <property type="term" value="F:xenobiotic transmembrane transporter activity"/>
    <property type="evidence" value="ECO:0007669"/>
    <property type="project" value="InterPro"/>
</dbReference>
<feature type="transmembrane region" description="Helical" evidence="13">
    <location>
        <begin position="283"/>
        <end position="303"/>
    </location>
</feature>
<evidence type="ECO:0000313" key="14">
    <source>
        <dbReference type="EMBL" id="HIS65525.1"/>
    </source>
</evidence>
<evidence type="ECO:0000256" key="9">
    <source>
        <dbReference type="ARBA" id="ARBA00022989"/>
    </source>
</evidence>
<reference evidence="14" key="2">
    <citation type="journal article" date="2021" name="PeerJ">
        <title>Extensive microbial diversity within the chicken gut microbiome revealed by metagenomics and culture.</title>
        <authorList>
            <person name="Gilroy R."/>
            <person name="Ravi A."/>
            <person name="Getino M."/>
            <person name="Pursley I."/>
            <person name="Horton D.L."/>
            <person name="Alikhan N.F."/>
            <person name="Baker D."/>
            <person name="Gharbi K."/>
            <person name="Hall N."/>
            <person name="Watson M."/>
            <person name="Adriaenssens E.M."/>
            <person name="Foster-Nyarko E."/>
            <person name="Jarju S."/>
            <person name="Secka A."/>
            <person name="Antonio M."/>
            <person name="Oren A."/>
            <person name="Chaudhuri R.R."/>
            <person name="La Ragione R."/>
            <person name="Hildebrand F."/>
            <person name="Pallen M.J."/>
        </authorList>
    </citation>
    <scope>NUCLEOTIDE SEQUENCE</scope>
    <source>
        <strain evidence="14">ChiBcec16-1751</strain>
    </source>
</reference>
<dbReference type="InterPro" id="IPR002528">
    <property type="entry name" value="MATE_fam"/>
</dbReference>
<feature type="transmembrane region" description="Helical" evidence="13">
    <location>
        <begin position="416"/>
        <end position="438"/>
    </location>
</feature>
<dbReference type="CDD" id="cd13138">
    <property type="entry name" value="MATE_yoeA_like"/>
    <property type="match status" value="1"/>
</dbReference>
<protein>
    <recommendedName>
        <fullName evidence="4">Probable multidrug resistance protein NorM</fullName>
    </recommendedName>
    <alternativeName>
        <fullName evidence="12">Multidrug-efflux transporter</fullName>
    </alternativeName>
</protein>
<evidence type="ECO:0000256" key="1">
    <source>
        <dbReference type="ARBA" id="ARBA00003408"/>
    </source>
</evidence>
<gene>
    <name evidence="14" type="ORF">IAA83_09180</name>
</gene>
<reference evidence="14" key="1">
    <citation type="submission" date="2020-10" db="EMBL/GenBank/DDBJ databases">
        <authorList>
            <person name="Gilroy R."/>
        </authorList>
    </citation>
    <scope>NUCLEOTIDE SEQUENCE</scope>
    <source>
        <strain evidence="14">ChiBcec16-1751</strain>
    </source>
</reference>
<feature type="transmembrane region" description="Helical" evidence="13">
    <location>
        <begin position="253"/>
        <end position="271"/>
    </location>
</feature>
<dbReference type="PANTHER" id="PTHR43298">
    <property type="entry name" value="MULTIDRUG RESISTANCE PROTEIN NORM-RELATED"/>
    <property type="match status" value="1"/>
</dbReference>
<dbReference type="Pfam" id="PF01554">
    <property type="entry name" value="MatE"/>
    <property type="match status" value="2"/>
</dbReference>
<keyword evidence="8 13" id="KW-0812">Transmembrane</keyword>
<feature type="transmembrane region" description="Helical" evidence="13">
    <location>
        <begin position="366"/>
        <end position="383"/>
    </location>
</feature>
<feature type="transmembrane region" description="Helical" evidence="13">
    <location>
        <begin position="139"/>
        <end position="157"/>
    </location>
</feature>
<keyword evidence="9 13" id="KW-1133">Transmembrane helix</keyword>
<feature type="transmembrane region" description="Helical" evidence="13">
    <location>
        <begin position="20"/>
        <end position="40"/>
    </location>
</feature>
<dbReference type="InterPro" id="IPR050222">
    <property type="entry name" value="MATE_MdtK"/>
</dbReference>
<feature type="transmembrane region" description="Helical" evidence="13">
    <location>
        <begin position="390"/>
        <end position="410"/>
    </location>
</feature>
<feature type="transmembrane region" description="Helical" evidence="13">
    <location>
        <begin position="169"/>
        <end position="190"/>
    </location>
</feature>
<dbReference type="GO" id="GO:0015297">
    <property type="term" value="F:antiporter activity"/>
    <property type="evidence" value="ECO:0007669"/>
    <property type="project" value="UniProtKB-KW"/>
</dbReference>
<feature type="transmembrane region" description="Helical" evidence="13">
    <location>
        <begin position="104"/>
        <end position="127"/>
    </location>
</feature>
<evidence type="ECO:0000256" key="5">
    <source>
        <dbReference type="ARBA" id="ARBA00022448"/>
    </source>
</evidence>
<feature type="transmembrane region" description="Helical" evidence="13">
    <location>
        <begin position="196"/>
        <end position="218"/>
    </location>
</feature>
<proteinExistence type="inferred from homology"/>
<evidence type="ECO:0000256" key="4">
    <source>
        <dbReference type="ARBA" id="ARBA00020268"/>
    </source>
</evidence>
<evidence type="ECO:0000313" key="15">
    <source>
        <dbReference type="Proteomes" id="UP000886741"/>
    </source>
</evidence>
<evidence type="ECO:0000256" key="13">
    <source>
        <dbReference type="SAM" id="Phobius"/>
    </source>
</evidence>
<evidence type="ECO:0000256" key="3">
    <source>
        <dbReference type="ARBA" id="ARBA00010199"/>
    </source>
</evidence>
<keyword evidence="10" id="KW-0406">Ion transport</keyword>
<dbReference type="EMBL" id="DVJJ01000141">
    <property type="protein sequence ID" value="HIS65525.1"/>
    <property type="molecule type" value="Genomic_DNA"/>
</dbReference>
<sequence>MKEKHVQSNAFLEGPILPPLVRFALPLILSLLLQGLYGAVDLAVVGRFASTASTAAVAVGSQMMMTITAVVTGLTMGVTVLVGKAIGANTPRQASRVVAAQIRLFLVVTVVLTAAIWLLAPVSMGWMHVPADAVDETLSYLRICGSGMVFVAAYNGISGIFRGLGNSRIPLLFVFLACCINVVLDLVLVAGLQMGAAGAAVATVVAQAGSVAFSLVYLRRHPLPFGLYREDFRCPGVQKQILSVGAPIALQDTLVNTSFLIITSIVNRLGLVEAAGIGITEKLFVFLSMVPMAFMSALSTFVAQNMGAGQPLRARQAVSVARRISTAVGVGIFLLTFFGGSLLASLFEDDAAVVAAAADYFKGSSFEYLMTPAIFCFLGYFNGSERTKFVMFQGLGAAFLVRVPLSYGLSLLPETGMFTIALAVPVASVVSLVACILYDRYLHRTEYGSHRS</sequence>
<keyword evidence="7" id="KW-1003">Cell membrane</keyword>
<keyword evidence="11 13" id="KW-0472">Membrane</keyword>
<comment type="caution">
    <text evidence="14">The sequence shown here is derived from an EMBL/GenBank/DDBJ whole genome shotgun (WGS) entry which is preliminary data.</text>
</comment>
<evidence type="ECO:0000256" key="2">
    <source>
        <dbReference type="ARBA" id="ARBA00004651"/>
    </source>
</evidence>
<dbReference type="AlphaFoldDB" id="A0A9D1FAQ8"/>
<dbReference type="GO" id="GO:0005886">
    <property type="term" value="C:plasma membrane"/>
    <property type="evidence" value="ECO:0007669"/>
    <property type="project" value="UniProtKB-SubCell"/>
</dbReference>
<name>A0A9D1FAQ8_9FIRM</name>
<dbReference type="PIRSF" id="PIRSF006603">
    <property type="entry name" value="DinF"/>
    <property type="match status" value="1"/>
</dbReference>
<dbReference type="GO" id="GO:0006811">
    <property type="term" value="P:monoatomic ion transport"/>
    <property type="evidence" value="ECO:0007669"/>
    <property type="project" value="UniProtKB-KW"/>
</dbReference>
<evidence type="ECO:0000256" key="6">
    <source>
        <dbReference type="ARBA" id="ARBA00022449"/>
    </source>
</evidence>
<evidence type="ECO:0000256" key="10">
    <source>
        <dbReference type="ARBA" id="ARBA00023065"/>
    </source>
</evidence>
<feature type="transmembrane region" description="Helical" evidence="13">
    <location>
        <begin position="60"/>
        <end position="83"/>
    </location>
</feature>